<reference evidence="3" key="1">
    <citation type="journal article" date="2019" name="Int. J. Syst. Evol. Microbiol.">
        <title>The Global Catalogue of Microorganisms (GCM) 10K type strain sequencing project: providing services to taxonomists for standard genome sequencing and annotation.</title>
        <authorList>
            <consortium name="The Broad Institute Genomics Platform"/>
            <consortium name="The Broad Institute Genome Sequencing Center for Infectious Disease"/>
            <person name="Wu L."/>
            <person name="Ma J."/>
        </authorList>
    </citation>
    <scope>NUCLEOTIDE SEQUENCE [LARGE SCALE GENOMIC DNA]</scope>
    <source>
        <strain evidence="3">KCTC 15012</strain>
    </source>
</reference>
<accession>A0ABW0Y6N0</accession>
<evidence type="ECO:0000313" key="2">
    <source>
        <dbReference type="EMBL" id="MFC5705424.1"/>
    </source>
</evidence>
<sequence length="141" mass="16132">MAKKYEIYFDSYLRDSDKSSIPTESGIYCVYSYLLNTETGKDTIKELIYIGQAEDVNSRLANHEKLEKWKAQLNKGEKLCYSFGAVSKSDLDRCESALIFHHQPPVNIEYKKEFNFPETSIVLTGKTARLTSKFTVEPTIA</sequence>
<dbReference type="CDD" id="cd00719">
    <property type="entry name" value="GIY-YIG_SF"/>
    <property type="match status" value="1"/>
</dbReference>
<evidence type="ECO:0000313" key="3">
    <source>
        <dbReference type="Proteomes" id="UP001596132"/>
    </source>
</evidence>
<dbReference type="RefSeq" id="WP_042640323.1">
    <property type="nucleotide sequence ID" value="NZ_CDDF01000005.1"/>
</dbReference>
<dbReference type="InterPro" id="IPR000305">
    <property type="entry name" value="GIY-YIG_endonuc"/>
</dbReference>
<protein>
    <submittedName>
        <fullName evidence="2">GIY-YIG nuclease family protein</fullName>
    </submittedName>
</protein>
<dbReference type="InterPro" id="IPR035901">
    <property type="entry name" value="GIY-YIG_endonuc_sf"/>
</dbReference>
<dbReference type="Gene3D" id="3.40.1440.10">
    <property type="entry name" value="GIY-YIG endonuclease"/>
    <property type="match status" value="1"/>
</dbReference>
<dbReference type="PROSITE" id="PS50164">
    <property type="entry name" value="GIY_YIG"/>
    <property type="match status" value="1"/>
</dbReference>
<comment type="caution">
    <text evidence="2">The sequence shown here is derived from an EMBL/GenBank/DDBJ whole genome shotgun (WGS) entry which is preliminary data.</text>
</comment>
<feature type="domain" description="GIY-YIG" evidence="1">
    <location>
        <begin position="23"/>
        <end position="108"/>
    </location>
</feature>
<dbReference type="Proteomes" id="UP001596132">
    <property type="component" value="Unassembled WGS sequence"/>
</dbReference>
<dbReference type="EMBL" id="JBHSPP010000005">
    <property type="protein sequence ID" value="MFC5705424.1"/>
    <property type="molecule type" value="Genomic_DNA"/>
</dbReference>
<keyword evidence="3" id="KW-1185">Reference proteome</keyword>
<name>A0ABW0Y6N0_9GAMM</name>
<organism evidence="2 3">
    <name type="scientific">Aeromonas eucrenophila</name>
    <dbReference type="NCBI Taxonomy" id="649"/>
    <lineage>
        <taxon>Bacteria</taxon>
        <taxon>Pseudomonadati</taxon>
        <taxon>Pseudomonadota</taxon>
        <taxon>Gammaproteobacteria</taxon>
        <taxon>Aeromonadales</taxon>
        <taxon>Aeromonadaceae</taxon>
        <taxon>Aeromonas</taxon>
    </lineage>
</organism>
<proteinExistence type="predicted"/>
<gene>
    <name evidence="2" type="ORF">ACFPVW_04915</name>
</gene>
<evidence type="ECO:0000259" key="1">
    <source>
        <dbReference type="PROSITE" id="PS50164"/>
    </source>
</evidence>
<dbReference type="Pfam" id="PF01541">
    <property type="entry name" value="GIY-YIG"/>
    <property type="match status" value="1"/>
</dbReference>